<dbReference type="SUPFAM" id="SSF103370">
    <property type="entry name" value="NinB"/>
    <property type="match status" value="1"/>
</dbReference>
<dbReference type="Proteomes" id="UP000830925">
    <property type="component" value="Chromosome"/>
</dbReference>
<dbReference type="AlphaFoldDB" id="A0AAE9H609"/>
<dbReference type="RefSeq" id="WP_247965724.1">
    <property type="nucleotide sequence ID" value="NZ_CP095873.1"/>
</dbReference>
<accession>A0AAE9H609</accession>
<organism evidence="1 2">
    <name type="scientific">Alcaligenes faecalis</name>
    <dbReference type="NCBI Taxonomy" id="511"/>
    <lineage>
        <taxon>Bacteria</taxon>
        <taxon>Pseudomonadati</taxon>
        <taxon>Pseudomonadota</taxon>
        <taxon>Betaproteobacteria</taxon>
        <taxon>Burkholderiales</taxon>
        <taxon>Alcaligenaceae</taxon>
        <taxon>Alcaligenes</taxon>
    </lineage>
</organism>
<dbReference type="InterPro" id="IPR036619">
    <property type="entry name" value="NinB_sf"/>
</dbReference>
<name>A0AAE9H609_ALCFA</name>
<proteinExistence type="predicted"/>
<protein>
    <submittedName>
        <fullName evidence="1">Recombination protein NinB</fullName>
    </submittedName>
</protein>
<sequence>MSKQTFNLVSPLVRRNAAHAIANAPDNYRVEIRPRTRSLDQNSMMWSILADLSKQVDWMVNGVATKLEAEEWKDVLSASLNQETRMSQGIRGGIVMLGQRTSKMTVRQMSELIELALSFGAEKGVRWSPTSLGSGA</sequence>
<gene>
    <name evidence="1" type="ORF">MXF72_12340</name>
</gene>
<evidence type="ECO:0000313" key="2">
    <source>
        <dbReference type="Proteomes" id="UP000830925"/>
    </source>
</evidence>
<dbReference type="EMBL" id="CP095873">
    <property type="protein sequence ID" value="UPL20214.1"/>
    <property type="molecule type" value="Genomic_DNA"/>
</dbReference>
<dbReference type="Pfam" id="PF05772">
    <property type="entry name" value="NinB"/>
    <property type="match status" value="1"/>
</dbReference>
<reference evidence="1" key="1">
    <citation type="submission" date="2022-04" db="EMBL/GenBank/DDBJ databases">
        <title>Genomic mining of Alcaligenes faecalis D334 producing ectoin and derivatives.</title>
        <authorList>
            <person name="Doan V.T."/>
            <person name="Quach N.T."/>
            <person name="Vu T.-H.-N."/>
            <person name="Phi Q.-T."/>
        </authorList>
    </citation>
    <scope>NUCLEOTIDE SEQUENCE</scope>
    <source>
        <strain evidence="1">D334</strain>
    </source>
</reference>
<dbReference type="InterPro" id="IPR008711">
    <property type="entry name" value="Recombinase_NinB"/>
</dbReference>
<dbReference type="Gene3D" id="1.10.3790.10">
    <property type="entry name" value="NinB"/>
    <property type="match status" value="1"/>
</dbReference>
<evidence type="ECO:0000313" key="1">
    <source>
        <dbReference type="EMBL" id="UPL20214.1"/>
    </source>
</evidence>